<accession>A0AAJ5BFI3</accession>
<name>A0AAJ5BFI3_MYRPR</name>
<evidence type="ECO:0000313" key="1">
    <source>
        <dbReference type="EMBL" id="SER66353.1"/>
    </source>
</evidence>
<dbReference type="Pfam" id="PF11751">
    <property type="entry name" value="PorP_SprF"/>
    <property type="match status" value="1"/>
</dbReference>
<dbReference type="Proteomes" id="UP000183496">
    <property type="component" value="Unassembled WGS sequence"/>
</dbReference>
<sequence>MFFVKAYLLVINNKKVMKIKVDIKKIGVSLLTLGCFTTMQAQQDPQFTQYMYNTSNINPGYSGTRGVLNVFGMYRAQWVGLDGSPQTANISIDTPLGKNGLSGGINYTNDRIGAMSENNFSVNLAYAVDLNDQYKLSFGLKATANLLNFDKDKLDIYDPSDVSFVDVNNKFSPNIGAGLYLYSEKSYLGMSVPNFMTTDRTENEGQKLMRQKMNFYLMGGYVFELNPSLKFKPAFLAKSVSGAPMQVDLTANFLIIDKFTLGASYRWDASVSALAGFQINEGLFIGYSYDADTTKLARYNSGSHEVFLRFDIFNKYNRVTTARFF</sequence>
<dbReference type="NCBIfam" id="TIGR03519">
    <property type="entry name" value="T9SS_PorP_fam"/>
    <property type="match status" value="1"/>
</dbReference>
<keyword evidence="2" id="KW-1185">Reference proteome</keyword>
<dbReference type="AlphaFoldDB" id="A0AAJ5BFI3"/>
<dbReference type="EMBL" id="FOFY01000025">
    <property type="protein sequence ID" value="SER66353.1"/>
    <property type="molecule type" value="Genomic_DNA"/>
</dbReference>
<comment type="caution">
    <text evidence="1">The sequence shown here is derived from an EMBL/GenBank/DDBJ whole genome shotgun (WGS) entry which is preliminary data.</text>
</comment>
<dbReference type="InterPro" id="IPR019861">
    <property type="entry name" value="PorP/SprF_Bacteroidetes"/>
</dbReference>
<organism evidence="1 2">
    <name type="scientific">Myroides profundi</name>
    <dbReference type="NCBI Taxonomy" id="480520"/>
    <lineage>
        <taxon>Bacteria</taxon>
        <taxon>Pseudomonadati</taxon>
        <taxon>Bacteroidota</taxon>
        <taxon>Flavobacteriia</taxon>
        <taxon>Flavobacteriales</taxon>
        <taxon>Flavobacteriaceae</taxon>
        <taxon>Myroides</taxon>
    </lineage>
</organism>
<evidence type="ECO:0000313" key="2">
    <source>
        <dbReference type="Proteomes" id="UP000183496"/>
    </source>
</evidence>
<proteinExistence type="predicted"/>
<protein>
    <submittedName>
        <fullName evidence="1">Type IX secretion system membrane protein, PorP/SprF family</fullName>
    </submittedName>
</protein>
<gene>
    <name evidence="1" type="ORF">SAMN04488089_1254</name>
</gene>
<reference evidence="1 2" key="1">
    <citation type="submission" date="2016-10" db="EMBL/GenBank/DDBJ databases">
        <authorList>
            <person name="Varghese N."/>
            <person name="Submissions S."/>
        </authorList>
    </citation>
    <scope>NUCLEOTIDE SEQUENCE [LARGE SCALE GENOMIC DNA]</scope>
    <source>
        <strain evidence="2">DSM 19823 / KCTC 23066 / CCTCC M 208030 / D25</strain>
    </source>
</reference>